<feature type="region of interest" description="Disordered" evidence="8">
    <location>
        <begin position="1"/>
        <end position="45"/>
    </location>
</feature>
<evidence type="ECO:0000256" key="2">
    <source>
        <dbReference type="ARBA" id="ARBA00005569"/>
    </source>
</evidence>
<dbReference type="Gene3D" id="2.130.10.10">
    <property type="entry name" value="YVTN repeat-like/Quinoprotein amine dehydrogenase"/>
    <property type="match status" value="1"/>
</dbReference>
<name>A0A177FIS8_9EURO</name>
<gene>
    <name evidence="11" type="ORF">AYO21_01595</name>
</gene>
<organism evidence="11 12">
    <name type="scientific">Fonsecaea monophora</name>
    <dbReference type="NCBI Taxonomy" id="254056"/>
    <lineage>
        <taxon>Eukaryota</taxon>
        <taxon>Fungi</taxon>
        <taxon>Dikarya</taxon>
        <taxon>Ascomycota</taxon>
        <taxon>Pezizomycotina</taxon>
        <taxon>Eurotiomycetes</taxon>
        <taxon>Chaetothyriomycetidae</taxon>
        <taxon>Chaetothyriales</taxon>
        <taxon>Herpotrichiellaceae</taxon>
        <taxon>Fonsecaea</taxon>
    </lineage>
</organism>
<dbReference type="InterPro" id="IPR007187">
    <property type="entry name" value="Nucleoporin_Nup133/Nup155_C"/>
</dbReference>
<evidence type="ECO:0000256" key="7">
    <source>
        <dbReference type="ARBA" id="ARBA00023242"/>
    </source>
</evidence>
<dbReference type="SUPFAM" id="SSF117289">
    <property type="entry name" value="Nucleoporin domain"/>
    <property type="match status" value="1"/>
</dbReference>
<dbReference type="EMBL" id="LVKK01000006">
    <property type="protein sequence ID" value="OAG44138.1"/>
    <property type="molecule type" value="Genomic_DNA"/>
</dbReference>
<keyword evidence="6" id="KW-0811">Translocation</keyword>
<dbReference type="RefSeq" id="XP_022516090.1">
    <property type="nucleotide sequence ID" value="XM_022651577.1"/>
</dbReference>
<evidence type="ECO:0000256" key="4">
    <source>
        <dbReference type="ARBA" id="ARBA00022816"/>
    </source>
</evidence>
<comment type="subcellular location">
    <subcellularLocation>
        <location evidence="1">Nucleus envelope</location>
    </subcellularLocation>
</comment>
<reference evidence="11 12" key="1">
    <citation type="submission" date="2016-03" db="EMBL/GenBank/DDBJ databases">
        <title>Draft genome sequence of the Fonsecaea monophora CBS 269.37.</title>
        <authorList>
            <person name="Bombassaro A."/>
            <person name="Vinicius W.A."/>
            <person name="De Hoog S."/>
            <person name="Sun J."/>
            <person name="Souza E.M."/>
            <person name="Raittz R.T."/>
            <person name="Costa F."/>
            <person name="Leao A.C."/>
            <person name="Tadra-Sfeir M.Z."/>
            <person name="Baura V."/>
            <person name="Balsanelli E."/>
            <person name="Pedrosa F.O."/>
            <person name="Moreno L.F."/>
            <person name="Steffens M.B."/>
            <person name="Xi L."/>
            <person name="Bocca A.L."/>
            <person name="Felipe M.S."/>
            <person name="Teixeira M."/>
            <person name="Telles Filho F.Q."/>
            <person name="Azevedo C.M."/>
            <person name="Gomes R."/>
            <person name="Vicente V.A."/>
        </authorList>
    </citation>
    <scope>NUCLEOTIDE SEQUENCE [LARGE SCALE GENOMIC DNA]</scope>
    <source>
        <strain evidence="11 12">CBS 269.37</strain>
    </source>
</reference>
<dbReference type="InterPro" id="IPR037624">
    <property type="entry name" value="Nup133-like"/>
</dbReference>
<evidence type="ECO:0000313" key="12">
    <source>
        <dbReference type="Proteomes" id="UP000077002"/>
    </source>
</evidence>
<dbReference type="GO" id="GO:0017056">
    <property type="term" value="F:structural constituent of nuclear pore"/>
    <property type="evidence" value="ECO:0007669"/>
    <property type="project" value="InterPro"/>
</dbReference>
<dbReference type="GO" id="GO:0000972">
    <property type="term" value="P:transcription-dependent tethering of RNA polymerase II gene DNA at nuclear periphery"/>
    <property type="evidence" value="ECO:0007669"/>
    <property type="project" value="TreeGrafter"/>
</dbReference>
<dbReference type="PANTHER" id="PTHR13405:SF11">
    <property type="entry name" value="NUCLEAR PORE COMPLEX PROTEIN NUP133"/>
    <property type="match status" value="1"/>
</dbReference>
<feature type="domain" description="Nucleoporin Nup133/Nup155-like N-terminal" evidence="10">
    <location>
        <begin position="104"/>
        <end position="522"/>
    </location>
</feature>
<dbReference type="GO" id="GO:0016973">
    <property type="term" value="P:poly(A)+ mRNA export from nucleus"/>
    <property type="evidence" value="ECO:0007669"/>
    <property type="project" value="TreeGrafter"/>
</dbReference>
<keyword evidence="5" id="KW-0653">Protein transport</keyword>
<comment type="caution">
    <text evidence="11">The sequence shown here is derived from an EMBL/GenBank/DDBJ whole genome shotgun (WGS) entry which is preliminary data.</text>
</comment>
<proteinExistence type="inferred from homology"/>
<dbReference type="Gene3D" id="1.25.40.700">
    <property type="match status" value="1"/>
</dbReference>
<dbReference type="Pfam" id="PF08801">
    <property type="entry name" value="Nucleoporin_N"/>
    <property type="match status" value="1"/>
</dbReference>
<keyword evidence="3" id="KW-0813">Transport</keyword>
<keyword evidence="7" id="KW-0539">Nucleus</keyword>
<dbReference type="Proteomes" id="UP000077002">
    <property type="component" value="Unassembled WGS sequence"/>
</dbReference>
<evidence type="ECO:0000256" key="1">
    <source>
        <dbReference type="ARBA" id="ARBA00004259"/>
    </source>
</evidence>
<feature type="domain" description="Nucleoporin Nup133/Nup155-like C-terminal" evidence="9">
    <location>
        <begin position="897"/>
        <end position="1304"/>
    </location>
</feature>
<dbReference type="PANTHER" id="PTHR13405">
    <property type="entry name" value="NUCLEAR PORE COMPLEX PROTEIN NUP133"/>
    <property type="match status" value="1"/>
</dbReference>
<evidence type="ECO:0000259" key="10">
    <source>
        <dbReference type="Pfam" id="PF08801"/>
    </source>
</evidence>
<evidence type="ECO:0000256" key="6">
    <source>
        <dbReference type="ARBA" id="ARBA00023010"/>
    </source>
</evidence>
<dbReference type="OrthoDB" id="103454at2759"/>
<evidence type="ECO:0008006" key="13">
    <source>
        <dbReference type="Google" id="ProtNLM"/>
    </source>
</evidence>
<evidence type="ECO:0000256" key="5">
    <source>
        <dbReference type="ARBA" id="ARBA00022927"/>
    </source>
</evidence>
<evidence type="ECO:0000313" key="11">
    <source>
        <dbReference type="EMBL" id="OAG44138.1"/>
    </source>
</evidence>
<dbReference type="GO" id="GO:0031080">
    <property type="term" value="C:nuclear pore outer ring"/>
    <property type="evidence" value="ECO:0007669"/>
    <property type="project" value="TreeGrafter"/>
</dbReference>
<sequence>MFSADTSRTQSLRPKRTRQAAGPEDSLKLPQAKRKRSALRRDTFEPLAESKVGDLGGKDAAEVKSNGHAVIVAPTKELTLRGAKKAEKRADRAVNTNAGVTLSNNDFYTVAQLPALPDQIRNRPNIQYSCVISPEYGYALALTHTDAIIWPYNSTASTPPSKDVITFKLPFPPASVGDPLPHATFTAKSASGEPGIVAVSAKWGKIVYWETLSNASSVIPGQASSVQGSIPGMMSGEVVEELVNAEPSGFILSLRHGRVAHLTIRDQMGRPGIGVQFLRKYTNAAGGIFGSIRNVFGSDRRKGIPIIKAGGSRKGQRDVVIATEDADLEFWNTNLAVGNSLENSFNFKDEILEALRSAQPDVMRFKVLDVELSIGPSSALSRRDSHGAPMIVLVSSSTEQETRYHIIEMIVDQGAKVKVVHPINCFSSSSTESSHWRPRLCVSKSQPVAFVIFETAIVLFSLARIRESPSSQLLMEREALPEPFQDCVRFQESTIYEVLGFALEASDKHSSLVFGVRGFGMVKLTSRLRDDEEVDVDEAEERDRITAKSKIEQAVFFGTIKQNPLDLKHANQTFPPEEIEAAALEISSEILSSSSKHLPKSAPSIDMQMRLRAKALDDLAEHVINYYPSAVSRLTRFGLLLNAEKLAAAHAVWKVQEEIQRKYPQPDREMSYLDFTLRALHESRQKYPDPEKGEKDRVRHWLVNSVKNVGHLMSELVSCIPELEPMDVTDPRVVADYLKEAVDLWIAAYSAAFKFREDNAPLYGLGDEVFESGVLVSGFPIEIPHPWTSTPEPLRFGQGLIYDICKFLNEWWEFAHGRNKKKKMPTDLDGKPHEAPSRMALQELASRLPTELELFSRLVREEAIQAKCHLKANETDPDALKDELSNLEREEQERLGQALQAIALFNMPGAIQLAEKLKYYADLVTLHYDYYKQLVAEAQADPSLAEDNQRKLEEMQERAESYYGRFGKGWAFAAFSQMLIDGECGSLLVKGQEDGEKEKFLTWFFRIAPKAHQQLGKLSWIHDVISCDDFDHAARTLQEVAGEETSNVWNKKTELALGKLATLAADEGSGKHRDVKAYDDALSMIAIQEQVYRHVMGLVGAAVDEKAASDLAGDIFACRVVAKTPALKRELKQLLKTLMRQTPLTAEELVNLLTLMDAKDWTGPPEEDPEVNGQEFILALKIVDESHLPAPKREDLRALVWRRAMIRDEWLALNETGGKDDQRVEEEMHQSCLFRILQHVFLQEQTEGTPARLFSPSDLLRHDAFPASLQDRLAESEVEGIRRDMEKEQAKLRSFIEKGRLEDHYGGLVTSAQRSVRDAVDRQGEQLAEQVL</sequence>
<feature type="domain" description="Nucleoporin Nup133/Nup155-like C-terminal" evidence="9">
    <location>
        <begin position="639"/>
        <end position="788"/>
    </location>
</feature>
<protein>
    <recommendedName>
        <fullName evidence="13">Nucleoporin Nup133/Nup155-like C-terminal domain-containing protein</fullName>
    </recommendedName>
</protein>
<evidence type="ECO:0000256" key="3">
    <source>
        <dbReference type="ARBA" id="ARBA00022448"/>
    </source>
</evidence>
<evidence type="ECO:0000256" key="8">
    <source>
        <dbReference type="SAM" id="MobiDB-lite"/>
    </source>
</evidence>
<keyword evidence="12" id="KW-1185">Reference proteome</keyword>
<keyword evidence="4" id="KW-0509">mRNA transport</keyword>
<evidence type="ECO:0000259" key="9">
    <source>
        <dbReference type="Pfam" id="PF03177"/>
    </source>
</evidence>
<accession>A0A177FIS8</accession>
<dbReference type="InterPro" id="IPR015943">
    <property type="entry name" value="WD40/YVTN_repeat-like_dom_sf"/>
</dbReference>
<dbReference type="GeneID" id="34596773"/>
<comment type="similarity">
    <text evidence="2">Belongs to the nucleoporin Nup133 family.</text>
</comment>
<dbReference type="Pfam" id="PF03177">
    <property type="entry name" value="Nucleoporin_C"/>
    <property type="match status" value="2"/>
</dbReference>
<feature type="compositionally biased region" description="Polar residues" evidence="8">
    <location>
        <begin position="1"/>
        <end position="12"/>
    </location>
</feature>
<dbReference type="InterPro" id="IPR014908">
    <property type="entry name" value="Nucleoporin_Nup133/Nup155_N"/>
</dbReference>
<dbReference type="Gene3D" id="1.20.58.1380">
    <property type="match status" value="1"/>
</dbReference>
<dbReference type="GO" id="GO:0006606">
    <property type="term" value="P:protein import into nucleus"/>
    <property type="evidence" value="ECO:0007669"/>
    <property type="project" value="TreeGrafter"/>
</dbReference>